<dbReference type="STRING" id="1436961.SAMN05421739_102433"/>
<dbReference type="OrthoDB" id="9815657at2"/>
<keyword evidence="3" id="KW-1185">Reference proteome</keyword>
<feature type="domain" description="Amidohydrolase-related" evidence="1">
    <location>
        <begin position="85"/>
        <end position="466"/>
    </location>
</feature>
<dbReference type="SUPFAM" id="SSF51556">
    <property type="entry name" value="Metallo-dependent hydrolases"/>
    <property type="match status" value="1"/>
</dbReference>
<dbReference type="InterPro" id="IPR011059">
    <property type="entry name" value="Metal-dep_hydrolase_composite"/>
</dbReference>
<dbReference type="GO" id="GO:0016810">
    <property type="term" value="F:hydrolase activity, acting on carbon-nitrogen (but not peptide) bonds"/>
    <property type="evidence" value="ECO:0007669"/>
    <property type="project" value="InterPro"/>
</dbReference>
<dbReference type="AlphaFoldDB" id="A0A1I2RNZ2"/>
<dbReference type="PANTHER" id="PTHR43135">
    <property type="entry name" value="ALPHA-D-RIBOSE 1-METHYLPHOSPHONATE 5-TRIPHOSPHATE DIPHOSPHATASE"/>
    <property type="match status" value="1"/>
</dbReference>
<evidence type="ECO:0000313" key="3">
    <source>
        <dbReference type="Proteomes" id="UP000198724"/>
    </source>
</evidence>
<dbReference type="Gene3D" id="3.20.20.140">
    <property type="entry name" value="Metal-dependent hydrolases"/>
    <property type="match status" value="2"/>
</dbReference>
<name>A0A1I2RNZ2_9BACT</name>
<proteinExistence type="predicted"/>
<gene>
    <name evidence="2" type="ORF">SAMN05421739_102433</name>
</gene>
<organism evidence="2 3">
    <name type="scientific">Pontibacter chinhatensis</name>
    <dbReference type="NCBI Taxonomy" id="1436961"/>
    <lineage>
        <taxon>Bacteria</taxon>
        <taxon>Pseudomonadati</taxon>
        <taxon>Bacteroidota</taxon>
        <taxon>Cytophagia</taxon>
        <taxon>Cytophagales</taxon>
        <taxon>Hymenobacteraceae</taxon>
        <taxon>Pontibacter</taxon>
    </lineage>
</organism>
<dbReference type="PANTHER" id="PTHR43135:SF3">
    <property type="entry name" value="ALPHA-D-RIBOSE 1-METHYLPHOSPHONATE 5-TRIPHOSPHATE DIPHOSPHATASE"/>
    <property type="match status" value="1"/>
</dbReference>
<reference evidence="3" key="1">
    <citation type="submission" date="2016-10" db="EMBL/GenBank/DDBJ databases">
        <authorList>
            <person name="Varghese N."/>
            <person name="Submissions S."/>
        </authorList>
    </citation>
    <scope>NUCLEOTIDE SEQUENCE [LARGE SCALE GENOMIC DNA]</scope>
    <source>
        <strain evidence="3">LP51</strain>
    </source>
</reference>
<evidence type="ECO:0000259" key="1">
    <source>
        <dbReference type="Pfam" id="PF01979"/>
    </source>
</evidence>
<keyword evidence="2" id="KW-0378">Hydrolase</keyword>
<protein>
    <submittedName>
        <fullName evidence="2">Amidohydrolase family protein</fullName>
    </submittedName>
</protein>
<accession>A0A1I2RNZ2</accession>
<sequence>MLTSEEAMIKKLLILTLVAAALTSCTNQVYDLVIAEANVLDVQTGQAALQHVYVKDGKIAALSAADKRVSEKSALRMVEAKGQLLTPGLVDVHFHTSEILGEELSTDADSILRYRQKFAAAYLPYGVTTVRSGGDSEAYIPMLQAWQEPSPAYPDFIAVGAALVSTPRDPRPVYSGHVVVNNPEEAIAKIDQYHQLGFTNTKLYWRLREPEFKAALNRAKELGVQPFGHIDYKVLPLEEAVKAGLKNIEHAYTVGIAAIDSAKYEYINAWAFVDHYPKAIKNNAVDGSFFISRMELFNQLGPNHPRMLELIELLKAHEVSVTPTIHLFAQRFGLTYFTTPAKLAAYDYTEYLVEEERIRCRQGYFIMGQYIKQMHEAGVQLNLGTDWDDPGKAALSEMLELHEIGIPMPDVFRIATLNGAKAVGMADTIGTVEVGKRANLVLFSQSPLEKPENLLAPKVVIKDGVAVNR</sequence>
<dbReference type="Pfam" id="PF01979">
    <property type="entry name" value="Amidohydro_1"/>
    <property type="match status" value="1"/>
</dbReference>
<evidence type="ECO:0000313" key="2">
    <source>
        <dbReference type="EMBL" id="SFG41189.1"/>
    </source>
</evidence>
<dbReference type="SUPFAM" id="SSF51338">
    <property type="entry name" value="Composite domain of metallo-dependent hydrolases"/>
    <property type="match status" value="1"/>
</dbReference>
<dbReference type="InterPro" id="IPR032466">
    <property type="entry name" value="Metal_Hydrolase"/>
</dbReference>
<dbReference type="Gene3D" id="2.30.40.10">
    <property type="entry name" value="Urease, subunit C, domain 1"/>
    <property type="match status" value="2"/>
</dbReference>
<dbReference type="InterPro" id="IPR006680">
    <property type="entry name" value="Amidohydro-rel"/>
</dbReference>
<dbReference type="InterPro" id="IPR051781">
    <property type="entry name" value="Metallo-dep_Hydrolase"/>
</dbReference>
<dbReference type="Proteomes" id="UP000198724">
    <property type="component" value="Unassembled WGS sequence"/>
</dbReference>
<dbReference type="EMBL" id="FOOT01000002">
    <property type="protein sequence ID" value="SFG41189.1"/>
    <property type="molecule type" value="Genomic_DNA"/>
</dbReference>